<evidence type="ECO:0000313" key="2">
    <source>
        <dbReference type="Proteomes" id="UP001172386"/>
    </source>
</evidence>
<comment type="caution">
    <text evidence="1">The sequence shown here is derived from an EMBL/GenBank/DDBJ whole genome shotgun (WGS) entry which is preliminary data.</text>
</comment>
<proteinExistence type="predicted"/>
<gene>
    <name evidence="1" type="ORF">H2198_002964</name>
</gene>
<sequence>MVSNVAAREDSPLFQSQSSSLDRLHSDANDGATSNVPLLRLPESRPSSVLPPIAASTATTTSGTQPEKHKNALNPPESNTNNAVSLGVLEAWWFWDIFGLLGSALMLVLMLLVFVPLTTCIGQLKWIWMAARSRNLVDLATFDSASRGVLGSLSLLWRTKGLHLAALGALTTILALAFDPSNQNLIRYYQDNVEVVDRRAYLANATAFDSFGPLVGGSQTNIDPVLKANIYNSIFNPNAAQSWGIPDYCQRAIINSVYQENTLSTWSNITFNQTIIPGTSDATDIEFIVPADPSLGVHSGQHFYLGYSAQRSIQYSLASVLEGTVVGASDDLAFGTYGSISSDVLQTLFIQNFTNCDTPDDRLSCAMSNIASAMSKSFRDSAYTSAKAAGFNASASDLHNTANMAVGRTLISQAFVEVHWQWLSLPLLVWVMTVVTWIGTVGLTRRARLANWGNDIIPLLFLYREKHAITEEPQTSDEEDGRPGSSATMHVDFEKKSQHIQAQLRTRPGSVRLVET</sequence>
<accession>A0ACC3ACP3</accession>
<evidence type="ECO:0000313" key="1">
    <source>
        <dbReference type="EMBL" id="KAJ9659716.1"/>
    </source>
</evidence>
<keyword evidence="2" id="KW-1185">Reference proteome</keyword>
<organism evidence="1 2">
    <name type="scientific">Neophaeococcomyces mojaviensis</name>
    <dbReference type="NCBI Taxonomy" id="3383035"/>
    <lineage>
        <taxon>Eukaryota</taxon>
        <taxon>Fungi</taxon>
        <taxon>Dikarya</taxon>
        <taxon>Ascomycota</taxon>
        <taxon>Pezizomycotina</taxon>
        <taxon>Eurotiomycetes</taxon>
        <taxon>Chaetothyriomycetidae</taxon>
        <taxon>Chaetothyriales</taxon>
        <taxon>Chaetothyriales incertae sedis</taxon>
        <taxon>Neophaeococcomyces</taxon>
    </lineage>
</organism>
<dbReference type="Proteomes" id="UP001172386">
    <property type="component" value="Unassembled WGS sequence"/>
</dbReference>
<protein>
    <submittedName>
        <fullName evidence="1">Uncharacterized protein</fullName>
    </submittedName>
</protein>
<dbReference type="EMBL" id="JAPDRQ010000037">
    <property type="protein sequence ID" value="KAJ9659716.1"/>
    <property type="molecule type" value="Genomic_DNA"/>
</dbReference>
<reference evidence="1" key="1">
    <citation type="submission" date="2022-10" db="EMBL/GenBank/DDBJ databases">
        <title>Culturing micro-colonial fungi from biological soil crusts in the Mojave desert and describing Neophaeococcomyces mojavensis, and introducing the new genera and species Taxawa tesnikishii.</title>
        <authorList>
            <person name="Kurbessoian T."/>
            <person name="Stajich J.E."/>
        </authorList>
    </citation>
    <scope>NUCLEOTIDE SEQUENCE</scope>
    <source>
        <strain evidence="1">JES_112</strain>
    </source>
</reference>
<name>A0ACC3ACP3_9EURO</name>